<reference evidence="1 2" key="1">
    <citation type="journal article" date="2016" name="BMC Genomics">
        <title>Genome sequencing and secondary metabolism of the postharvest pathogen Penicillium griseofulvum.</title>
        <authorList>
            <person name="Banani H."/>
            <person name="Marcet-Houben M."/>
            <person name="Ballester A.R."/>
            <person name="Abbruscato P."/>
            <person name="Gonzalez-Candelas L."/>
            <person name="Gabaldon T."/>
            <person name="Spadaro D."/>
        </authorList>
    </citation>
    <scope>NUCLEOTIDE SEQUENCE [LARGE SCALE GENOMIC DNA]</scope>
    <source>
        <strain evidence="1 2">PG3</strain>
    </source>
</reference>
<dbReference type="AlphaFoldDB" id="A0A135LYZ2"/>
<dbReference type="SUPFAM" id="SSF56112">
    <property type="entry name" value="Protein kinase-like (PK-like)"/>
    <property type="match status" value="1"/>
</dbReference>
<sequence length="517" mass="59001">MSDDTQRSVIFRHSTFNTGALCKMATASRNEIPCSCDPTQEPMEGSFNWAVTVQFEDGVEWIMRSPRSDYGQFPSELSGKLLASEAITLKHLKQVTDIPIPKVYSYSASSNNPIGVAYILMSKAQGWPLRNVWTSNPSTDRLSSVDKAKVMSQLGQITWNLAQVRFDRIGSLFEEDGDIKIGQCMSRGHVLHQRYSLDEIPRGPFATESEFYDSLTTAMIHHAESLPLRPHCFVAPIPSREDYENDAAHRDASDLWNGFKALGDKIDSAENRLDYILVADAIKDIIAERTNSHPTHTLPDPFPLHHPDLSVNNIFIDDDFNITSIIDWSFCSSVPLAVLLAPPGLPPSRHALSEDLTKAFREGYKSASRPNSLSKRQPFLSSDELTILEDSEFSWALIRLLTFDSTDDLRLFRTLWNTVHSDCDLETFITSRRLLPHYVRLYEEVHAEDRPFSEVQKWEKDYFGNAIGFTIARNLTMVSNWGFRYKPHLNRFKNAKMFIADRKLWTWVSRAKEQRDL</sequence>
<dbReference type="PANTHER" id="PTHR21310">
    <property type="entry name" value="AMINOGLYCOSIDE PHOSPHOTRANSFERASE-RELATED-RELATED"/>
    <property type="match status" value="1"/>
</dbReference>
<dbReference type="PANTHER" id="PTHR21310:SF15">
    <property type="entry name" value="AMINOGLYCOSIDE PHOSPHOTRANSFERASE DOMAIN-CONTAINING PROTEIN"/>
    <property type="match status" value="1"/>
</dbReference>
<dbReference type="RefSeq" id="XP_040652719.1">
    <property type="nucleotide sequence ID" value="XM_040795042.1"/>
</dbReference>
<comment type="caution">
    <text evidence="1">The sequence shown here is derived from an EMBL/GenBank/DDBJ whole genome shotgun (WGS) entry which is preliminary data.</text>
</comment>
<dbReference type="STRING" id="5078.A0A135LYZ2"/>
<dbReference type="GeneID" id="63710342"/>
<protein>
    <submittedName>
        <fullName evidence="1">Aminoglycoside phosphotransferase</fullName>
    </submittedName>
</protein>
<dbReference type="InterPro" id="IPR051678">
    <property type="entry name" value="AGP_Transferase"/>
</dbReference>
<keyword evidence="1" id="KW-0808">Transferase</keyword>
<proteinExistence type="predicted"/>
<accession>A0A135LYZ2</accession>
<dbReference type="EMBL" id="LHQR01000013">
    <property type="protein sequence ID" value="KXG54184.1"/>
    <property type="molecule type" value="Genomic_DNA"/>
</dbReference>
<dbReference type="Proteomes" id="UP000070168">
    <property type="component" value="Unassembled WGS sequence"/>
</dbReference>
<organism evidence="1 2">
    <name type="scientific">Penicillium patulum</name>
    <name type="common">Penicillium griseofulvum</name>
    <dbReference type="NCBI Taxonomy" id="5078"/>
    <lineage>
        <taxon>Eukaryota</taxon>
        <taxon>Fungi</taxon>
        <taxon>Dikarya</taxon>
        <taxon>Ascomycota</taxon>
        <taxon>Pezizomycotina</taxon>
        <taxon>Eurotiomycetes</taxon>
        <taxon>Eurotiomycetidae</taxon>
        <taxon>Eurotiales</taxon>
        <taxon>Aspergillaceae</taxon>
        <taxon>Penicillium</taxon>
    </lineage>
</organism>
<evidence type="ECO:0000313" key="1">
    <source>
        <dbReference type="EMBL" id="KXG54184.1"/>
    </source>
</evidence>
<dbReference type="OMA" id="DRWHDFV"/>
<dbReference type="InterPro" id="IPR011009">
    <property type="entry name" value="Kinase-like_dom_sf"/>
</dbReference>
<dbReference type="GO" id="GO:0016740">
    <property type="term" value="F:transferase activity"/>
    <property type="evidence" value="ECO:0007669"/>
    <property type="project" value="UniProtKB-KW"/>
</dbReference>
<evidence type="ECO:0000313" key="2">
    <source>
        <dbReference type="Proteomes" id="UP000070168"/>
    </source>
</evidence>
<dbReference type="OrthoDB" id="5327538at2759"/>
<gene>
    <name evidence="1" type="ORF">PGRI_073280</name>
</gene>
<name>A0A135LYZ2_PENPA</name>
<keyword evidence="2" id="KW-1185">Reference proteome</keyword>